<comment type="caution">
    <text evidence="2">The sequence shown here is derived from an EMBL/GenBank/DDBJ whole genome shotgun (WGS) entry which is preliminary data.</text>
</comment>
<keyword evidence="1" id="KW-0472">Membrane</keyword>
<name>A0A5M7BQH1_SACHI</name>
<dbReference type="AlphaFoldDB" id="A0A5M7BQH1"/>
<dbReference type="Proteomes" id="UP000323946">
    <property type="component" value="Unassembled WGS sequence"/>
</dbReference>
<organism evidence="2 3">
    <name type="scientific">Saccharopolyspora hirsuta</name>
    <dbReference type="NCBI Taxonomy" id="1837"/>
    <lineage>
        <taxon>Bacteria</taxon>
        <taxon>Bacillati</taxon>
        <taxon>Actinomycetota</taxon>
        <taxon>Actinomycetes</taxon>
        <taxon>Pseudonocardiales</taxon>
        <taxon>Pseudonocardiaceae</taxon>
        <taxon>Saccharopolyspora</taxon>
    </lineage>
</organism>
<keyword evidence="1" id="KW-0812">Transmembrane</keyword>
<reference evidence="2 3" key="1">
    <citation type="submission" date="2019-09" db="EMBL/GenBank/DDBJ databases">
        <title>Draft genome sequence of the thermophilic Saccharopolyspora hirsuta VKM Ac-666T.</title>
        <authorList>
            <person name="Lobastova T.G."/>
            <person name="Fokina V."/>
            <person name="Bragin E.Y."/>
            <person name="Shtratnikova V.Y."/>
            <person name="Starodumova I.P."/>
            <person name="Tarlachkov S.V."/>
            <person name="Donova M.V."/>
        </authorList>
    </citation>
    <scope>NUCLEOTIDE SEQUENCE [LARGE SCALE GENOMIC DNA]</scope>
    <source>
        <strain evidence="2 3">VKM Ac-666</strain>
    </source>
</reference>
<accession>A0A5M7BQH1</accession>
<feature type="transmembrane region" description="Helical" evidence="1">
    <location>
        <begin position="266"/>
        <end position="293"/>
    </location>
</feature>
<dbReference type="OrthoDB" id="8477132at2"/>
<keyword evidence="3" id="KW-1185">Reference proteome</keyword>
<gene>
    <name evidence="2" type="ORF">F1721_21020</name>
</gene>
<feature type="transmembrane region" description="Helical" evidence="1">
    <location>
        <begin position="187"/>
        <end position="207"/>
    </location>
</feature>
<dbReference type="EMBL" id="VWPH01000009">
    <property type="protein sequence ID" value="KAA5831370.1"/>
    <property type="molecule type" value="Genomic_DNA"/>
</dbReference>
<keyword evidence="1" id="KW-1133">Transmembrane helix</keyword>
<evidence type="ECO:0000256" key="1">
    <source>
        <dbReference type="SAM" id="Phobius"/>
    </source>
</evidence>
<proteinExistence type="predicted"/>
<sequence length="359" mass="39264">MIAGWEGPVAEQADHVLGLVTDPDMPTQVGRRTAERVTDWLARRTGRSWTIDVRSDPLAAEHSSSEELLDSVDRHRQEQGWDFAICLTDLPLLLPKGPLLADVSTQRRVALVSLPALGAIRTYHRTYRLLTQLLDDLLPDGTPPMRLGPVHRAQHDGQVDVRYTTARLRGWVRLVSGMVRANRPWQLVWGLSSALAAALAAAGFGLFTSTVWQLGDVLSPLRALTTTVFALALMTVWLIAAHGLWERVGRRAIRDRRLALLYNASTITTLSLGVACLYAVVCVVSLAGALTLIDAGVLAKMLGHSADWPTYARLAWMVASMALIAGALGSSLETDAAVRQAAYGYREEQRRAQHAEAKD</sequence>
<protein>
    <submittedName>
        <fullName evidence="2">5,10-methylene-tetrahydrofolate dehydrogenase</fullName>
    </submittedName>
</protein>
<feature type="transmembrane region" description="Helical" evidence="1">
    <location>
        <begin position="227"/>
        <end position="245"/>
    </location>
</feature>
<evidence type="ECO:0000313" key="3">
    <source>
        <dbReference type="Proteomes" id="UP000323946"/>
    </source>
</evidence>
<feature type="transmembrane region" description="Helical" evidence="1">
    <location>
        <begin position="313"/>
        <end position="332"/>
    </location>
</feature>
<evidence type="ECO:0000313" key="2">
    <source>
        <dbReference type="EMBL" id="KAA5831370.1"/>
    </source>
</evidence>